<feature type="transmembrane region" description="Helical" evidence="3">
    <location>
        <begin position="36"/>
        <end position="53"/>
    </location>
</feature>
<evidence type="ECO:0000256" key="1">
    <source>
        <dbReference type="ARBA" id="ARBA00022801"/>
    </source>
</evidence>
<dbReference type="Gene3D" id="3.60.40.10">
    <property type="entry name" value="PPM-type phosphatase domain"/>
    <property type="match status" value="1"/>
</dbReference>
<dbReference type="Pfam" id="PF07228">
    <property type="entry name" value="SpoIIE"/>
    <property type="match status" value="1"/>
</dbReference>
<keyword evidence="3" id="KW-1133">Transmembrane helix</keyword>
<name>A0A2S6II72_9ACTN</name>
<organism evidence="5 6">
    <name type="scientific">Kineococcus xinjiangensis</name>
    <dbReference type="NCBI Taxonomy" id="512762"/>
    <lineage>
        <taxon>Bacteria</taxon>
        <taxon>Bacillati</taxon>
        <taxon>Actinomycetota</taxon>
        <taxon>Actinomycetes</taxon>
        <taxon>Kineosporiales</taxon>
        <taxon>Kineosporiaceae</taxon>
        <taxon>Kineococcus</taxon>
    </lineage>
</organism>
<dbReference type="EMBL" id="PTJD01000009">
    <property type="protein sequence ID" value="PPK93885.1"/>
    <property type="molecule type" value="Genomic_DNA"/>
</dbReference>
<feature type="region of interest" description="Disordered" evidence="2">
    <location>
        <begin position="1"/>
        <end position="20"/>
    </location>
</feature>
<proteinExistence type="predicted"/>
<dbReference type="AlphaFoldDB" id="A0A2S6II72"/>
<feature type="transmembrane region" description="Helical" evidence="3">
    <location>
        <begin position="59"/>
        <end position="77"/>
    </location>
</feature>
<dbReference type="InterPro" id="IPR013656">
    <property type="entry name" value="PAS_4"/>
</dbReference>
<dbReference type="InterPro" id="IPR052016">
    <property type="entry name" value="Bact_Sigma-Reg"/>
</dbReference>
<dbReference type="RefSeq" id="WP_104433482.1">
    <property type="nucleotide sequence ID" value="NZ_PTJD01000009.1"/>
</dbReference>
<dbReference type="SMART" id="SM00331">
    <property type="entry name" value="PP2C_SIG"/>
    <property type="match status" value="1"/>
</dbReference>
<feature type="transmembrane region" description="Helical" evidence="3">
    <location>
        <begin position="89"/>
        <end position="109"/>
    </location>
</feature>
<evidence type="ECO:0000313" key="6">
    <source>
        <dbReference type="Proteomes" id="UP000239485"/>
    </source>
</evidence>
<evidence type="ECO:0000313" key="5">
    <source>
        <dbReference type="EMBL" id="PPK93885.1"/>
    </source>
</evidence>
<dbReference type="CDD" id="cd00130">
    <property type="entry name" value="PAS"/>
    <property type="match status" value="1"/>
</dbReference>
<dbReference type="GO" id="GO:0016791">
    <property type="term" value="F:phosphatase activity"/>
    <property type="evidence" value="ECO:0007669"/>
    <property type="project" value="TreeGrafter"/>
</dbReference>
<dbReference type="Proteomes" id="UP000239485">
    <property type="component" value="Unassembled WGS sequence"/>
</dbReference>
<keyword evidence="1" id="KW-0378">Hydrolase</keyword>
<feature type="transmembrane region" description="Helical" evidence="3">
    <location>
        <begin position="170"/>
        <end position="189"/>
    </location>
</feature>
<evidence type="ECO:0000256" key="3">
    <source>
        <dbReference type="SAM" id="Phobius"/>
    </source>
</evidence>
<keyword evidence="6" id="KW-1185">Reference proteome</keyword>
<dbReference type="SUPFAM" id="SSF81606">
    <property type="entry name" value="PP2C-like"/>
    <property type="match status" value="1"/>
</dbReference>
<dbReference type="PANTHER" id="PTHR43156:SF2">
    <property type="entry name" value="STAGE II SPORULATION PROTEIN E"/>
    <property type="match status" value="1"/>
</dbReference>
<evidence type="ECO:0000259" key="4">
    <source>
        <dbReference type="SMART" id="SM00331"/>
    </source>
</evidence>
<keyword evidence="3" id="KW-0812">Transmembrane</keyword>
<dbReference type="PANTHER" id="PTHR43156">
    <property type="entry name" value="STAGE II SPORULATION PROTEIN E-RELATED"/>
    <property type="match status" value="1"/>
</dbReference>
<dbReference type="SUPFAM" id="SSF55785">
    <property type="entry name" value="PYP-like sensor domain (PAS domain)"/>
    <property type="match status" value="1"/>
</dbReference>
<dbReference type="OrthoDB" id="108143at2"/>
<dbReference type="InterPro" id="IPR001932">
    <property type="entry name" value="PPM-type_phosphatase-like_dom"/>
</dbReference>
<keyword evidence="3" id="KW-0472">Membrane</keyword>
<evidence type="ECO:0000256" key="2">
    <source>
        <dbReference type="SAM" id="MobiDB-lite"/>
    </source>
</evidence>
<dbReference type="Gene3D" id="3.30.450.20">
    <property type="entry name" value="PAS domain"/>
    <property type="match status" value="1"/>
</dbReference>
<sequence length="583" mass="60235">MQVQSPRPPAGERTRRRLLPQGTPLPDDVWLARHRAFLVSAWVACATVLAWAAATRGMWHGLADAVPVALAALLATLAGRRSRQLRREIASSAVMLALMTAAAVAVHLSGGLIEAHFLFFIAVGAAAAYQTWAPFLTAIGFVVLHHGVMGTLAGQAIFNHPGAQERPWVWALVHAGLLAVAAAVGIASWRADEVVRARLADLAARSRLIVSTVEDGIVAVDRTGRVVDANPAAVRLLARGGSPVGVPLEDLLPGVCDGQQMCALVRGERPVAPHRTYVPAGADADAVPVSVTVVPVQTDDAVCAVVTLRDLSTAARAATAERALIDLAERERVQREDVAALLAAVRPPALHVEGLDIAVAYEPAASAPAGGDLYDWVALPSGEVLLVVVDAMGRGTAATREALAVTSTVRTLAVAGCPLEELVSQAGAALEVTHPDLLATLLVALLDPATGRVRLAGGGHPPALVVTGRGAREVSAEGLGVGYPDPGSFAVREVVLAEGDSLVLYTDGLIEGTRDLAEGLRELAATAAGLAGRPPAEFARRLLTDVTTCALDDDDCLAIVVRRSATAPRAAGAPAATASSPVR</sequence>
<protein>
    <submittedName>
        <fullName evidence="5">Serine phosphatase RsbU (Regulator of sigma subunit)</fullName>
    </submittedName>
</protein>
<comment type="caution">
    <text evidence="5">The sequence shown here is derived from an EMBL/GenBank/DDBJ whole genome shotgun (WGS) entry which is preliminary data.</text>
</comment>
<dbReference type="InterPro" id="IPR036457">
    <property type="entry name" value="PPM-type-like_dom_sf"/>
</dbReference>
<feature type="transmembrane region" description="Helical" evidence="3">
    <location>
        <begin position="139"/>
        <end position="158"/>
    </location>
</feature>
<gene>
    <name evidence="5" type="ORF">CLV92_109163</name>
</gene>
<dbReference type="Pfam" id="PF08448">
    <property type="entry name" value="PAS_4"/>
    <property type="match status" value="1"/>
</dbReference>
<accession>A0A2S6II72</accession>
<dbReference type="InterPro" id="IPR000014">
    <property type="entry name" value="PAS"/>
</dbReference>
<feature type="domain" description="PPM-type phosphatase" evidence="4">
    <location>
        <begin position="352"/>
        <end position="563"/>
    </location>
</feature>
<dbReference type="InterPro" id="IPR035965">
    <property type="entry name" value="PAS-like_dom_sf"/>
</dbReference>
<reference evidence="5 6" key="1">
    <citation type="submission" date="2018-02" db="EMBL/GenBank/DDBJ databases">
        <title>Genomic Encyclopedia of Archaeal and Bacterial Type Strains, Phase II (KMG-II): from individual species to whole genera.</title>
        <authorList>
            <person name="Goeker M."/>
        </authorList>
    </citation>
    <scope>NUCLEOTIDE SEQUENCE [LARGE SCALE GENOMIC DNA]</scope>
    <source>
        <strain evidence="5 6">DSM 22857</strain>
    </source>
</reference>